<keyword evidence="6" id="KW-1185">Reference proteome</keyword>
<keyword evidence="4" id="KW-0732">Signal</keyword>
<keyword evidence="3" id="KW-0408">Iron</keyword>
<feature type="signal peptide" evidence="4">
    <location>
        <begin position="1"/>
        <end position="25"/>
    </location>
</feature>
<evidence type="ECO:0000256" key="2">
    <source>
        <dbReference type="ARBA" id="ARBA00022723"/>
    </source>
</evidence>
<dbReference type="GO" id="GO:0020037">
    <property type="term" value="F:heme binding"/>
    <property type="evidence" value="ECO:0007669"/>
    <property type="project" value="InterPro"/>
</dbReference>
<dbReference type="AlphaFoldDB" id="A0AAE0YB17"/>
<evidence type="ECO:0000256" key="1">
    <source>
        <dbReference type="ARBA" id="ARBA00010617"/>
    </source>
</evidence>
<evidence type="ECO:0008006" key="7">
    <source>
        <dbReference type="Google" id="ProtNLM"/>
    </source>
</evidence>
<dbReference type="PRINTS" id="PR00465">
    <property type="entry name" value="EP450IV"/>
</dbReference>
<dbReference type="EMBL" id="JAWDGP010006562">
    <property type="protein sequence ID" value="KAK3738905.1"/>
    <property type="molecule type" value="Genomic_DNA"/>
</dbReference>
<gene>
    <name evidence="5" type="ORF">RRG08_006473</name>
</gene>
<protein>
    <recommendedName>
        <fullName evidence="7">Cytochrome P450</fullName>
    </recommendedName>
</protein>
<dbReference type="GO" id="GO:0016712">
    <property type="term" value="F:oxidoreductase activity, acting on paired donors, with incorporation or reduction of molecular oxygen, reduced flavin or flavoprotein as one donor, and incorporation of one atom of oxygen"/>
    <property type="evidence" value="ECO:0007669"/>
    <property type="project" value="TreeGrafter"/>
</dbReference>
<dbReference type="Gene3D" id="1.10.630.10">
    <property type="entry name" value="Cytochrome P450"/>
    <property type="match status" value="2"/>
</dbReference>
<accession>A0AAE0YB17</accession>
<evidence type="ECO:0000256" key="3">
    <source>
        <dbReference type="ARBA" id="ARBA00023004"/>
    </source>
</evidence>
<dbReference type="PANTHER" id="PTHR24300">
    <property type="entry name" value="CYTOCHROME P450 508A4-RELATED"/>
    <property type="match status" value="1"/>
</dbReference>
<dbReference type="InterPro" id="IPR036396">
    <property type="entry name" value="Cyt_P450_sf"/>
</dbReference>
<dbReference type="Pfam" id="PF00067">
    <property type="entry name" value="p450"/>
    <property type="match status" value="1"/>
</dbReference>
<evidence type="ECO:0000313" key="5">
    <source>
        <dbReference type="EMBL" id="KAK3738905.1"/>
    </source>
</evidence>
<name>A0AAE0YB17_9GAST</name>
<proteinExistence type="inferred from homology"/>
<dbReference type="InterPro" id="IPR050182">
    <property type="entry name" value="Cytochrome_P450_fam2"/>
</dbReference>
<dbReference type="GO" id="GO:0005506">
    <property type="term" value="F:iron ion binding"/>
    <property type="evidence" value="ECO:0007669"/>
    <property type="project" value="InterPro"/>
</dbReference>
<evidence type="ECO:0000256" key="4">
    <source>
        <dbReference type="SAM" id="SignalP"/>
    </source>
</evidence>
<dbReference type="InterPro" id="IPR002403">
    <property type="entry name" value="Cyt_P450_E_grp-IV"/>
</dbReference>
<dbReference type="PANTHER" id="PTHR24300:SF403">
    <property type="entry name" value="CYTOCHROME P450 306A1"/>
    <property type="match status" value="1"/>
</dbReference>
<comment type="similarity">
    <text evidence="1">Belongs to the cytochrome P450 family.</text>
</comment>
<dbReference type="SUPFAM" id="SSF48264">
    <property type="entry name" value="Cytochrome P450"/>
    <property type="match status" value="2"/>
</dbReference>
<organism evidence="5 6">
    <name type="scientific">Elysia crispata</name>
    <name type="common">lettuce slug</name>
    <dbReference type="NCBI Taxonomy" id="231223"/>
    <lineage>
        <taxon>Eukaryota</taxon>
        <taxon>Metazoa</taxon>
        <taxon>Spiralia</taxon>
        <taxon>Lophotrochozoa</taxon>
        <taxon>Mollusca</taxon>
        <taxon>Gastropoda</taxon>
        <taxon>Heterobranchia</taxon>
        <taxon>Euthyneura</taxon>
        <taxon>Panpulmonata</taxon>
        <taxon>Sacoglossa</taxon>
        <taxon>Placobranchoidea</taxon>
        <taxon>Plakobranchidae</taxon>
        <taxon>Elysia</taxon>
    </lineage>
</organism>
<sequence>MGFDLPPLLLAAAALSAILILRSWSQTPANLPPFPGRPVPVLGHLLLLGAEVCEKLLAIRKRTGDIFSMYFGGTLTVQLKDSAAFLASKQFYEEIVREIGTNRCFTGQDRVELPYVNAVILETQRITHRCNKETTVAGYTIPKDVQILFHLDSVMLDDKIWGNAKIFRPERFL</sequence>
<dbReference type="GO" id="GO:0008395">
    <property type="term" value="F:steroid hydroxylase activity"/>
    <property type="evidence" value="ECO:0007669"/>
    <property type="project" value="TreeGrafter"/>
</dbReference>
<comment type="caution">
    <text evidence="5">The sequence shown here is derived from an EMBL/GenBank/DDBJ whole genome shotgun (WGS) entry which is preliminary data.</text>
</comment>
<dbReference type="GO" id="GO:0006805">
    <property type="term" value="P:xenobiotic metabolic process"/>
    <property type="evidence" value="ECO:0007669"/>
    <property type="project" value="TreeGrafter"/>
</dbReference>
<dbReference type="GO" id="GO:0006082">
    <property type="term" value="P:organic acid metabolic process"/>
    <property type="evidence" value="ECO:0007669"/>
    <property type="project" value="TreeGrafter"/>
</dbReference>
<feature type="chain" id="PRO_5041974828" description="Cytochrome P450" evidence="4">
    <location>
        <begin position="26"/>
        <end position="173"/>
    </location>
</feature>
<dbReference type="Proteomes" id="UP001283361">
    <property type="component" value="Unassembled WGS sequence"/>
</dbReference>
<keyword evidence="2" id="KW-0479">Metal-binding</keyword>
<evidence type="ECO:0000313" key="6">
    <source>
        <dbReference type="Proteomes" id="UP001283361"/>
    </source>
</evidence>
<reference evidence="5" key="1">
    <citation type="journal article" date="2023" name="G3 (Bethesda)">
        <title>A reference genome for the long-term kleptoplast-retaining sea slug Elysia crispata morphotype clarki.</title>
        <authorList>
            <person name="Eastman K.E."/>
            <person name="Pendleton A.L."/>
            <person name="Shaikh M.A."/>
            <person name="Suttiyut T."/>
            <person name="Ogas R."/>
            <person name="Tomko P."/>
            <person name="Gavelis G."/>
            <person name="Widhalm J.R."/>
            <person name="Wisecaver J.H."/>
        </authorList>
    </citation>
    <scope>NUCLEOTIDE SEQUENCE</scope>
    <source>
        <strain evidence="5">ECLA1</strain>
    </source>
</reference>
<dbReference type="GO" id="GO:0005737">
    <property type="term" value="C:cytoplasm"/>
    <property type="evidence" value="ECO:0007669"/>
    <property type="project" value="TreeGrafter"/>
</dbReference>
<dbReference type="InterPro" id="IPR001128">
    <property type="entry name" value="Cyt_P450"/>
</dbReference>